<feature type="region of interest" description="Disordered" evidence="2">
    <location>
        <begin position="1130"/>
        <end position="1161"/>
    </location>
</feature>
<feature type="compositionally biased region" description="Low complexity" evidence="2">
    <location>
        <begin position="156"/>
        <end position="166"/>
    </location>
</feature>
<feature type="region of interest" description="Disordered" evidence="2">
    <location>
        <begin position="1542"/>
        <end position="1604"/>
    </location>
</feature>
<evidence type="ECO:0000313" key="5">
    <source>
        <dbReference type="Proteomes" id="UP000323386"/>
    </source>
</evidence>
<dbReference type="Proteomes" id="UP000323386">
    <property type="component" value="Unassembled WGS sequence"/>
</dbReference>
<sequence>MFSGAPDLASRPKPPANRRPSSQLRRISSTSNQSGKDGTDGDGGSGSRPTSSTYLDPSAALDPRQGRAAPQRPDRGHGHVVVLDRDLDLDLPDDLTAALERNVHRWPKGRVRVASACHPSADASYVDGEEAQKQGRIASYGSLGRNTTARHTMLQGGEASEGAAAGPVRPGIGGKRRPSLQYIFSTPERQRRAARNECATQNTPDPASQPGEDGQPTTMRGPRTAEHRDGLTIADARGAVEDVFAEDDEAGAEDDEDADDDDDSDAKSLASEASSFDREWVGNLGRDELEAMLMQANRIIKAREKDLVMAAAIGKALLEKNISLRQKHTGIASRLASSTSIFDMAQGHGQGQTQAQGANGGSIGDGVTNDARLPCSPPTTDVDLTAMPATAASEGETAPSTPVMTSDHKGDSAADGDDDERTPVASGNPTLGRNGTADYFGHATLSTPYRTVASGHRQPLGAMTAAPQRTAGAGPTEPRSTRLGLGGDDENLKPRVSRDDDPWVPSQAGLIVSRPASPTGSVSASLSFRANDAFDDRGRRRPALSQVQAAEAQRQLARLSEQNEALLQQLSELQEEAERAKRDGSKKLSRLDKEIGGLKAELEAATRRNVELEQGRRATNSGDDDGADDVKVTHRRGWTRGKGVGPISPLLQGTLNIGLQASLTPVRSNLLTPEEMGLAKPAGAAAAASRRRYSASESSVDGTSAFSDDAAGGIPISASDLEEMLGYRPGNSEGEQALVARLLAKIQELRETNRAMAQAGSEMDGRLGRAMEEGERLKDAYEAVEISSVAADLWPGGADDAEADEASKTPGEAPSNAVGTQGLMTPSGSRGDLDLLALSPGSATDLNSSPSRRRRAPGNRYAIETRKTIRAALRRERQQAKLSEGGRVAAFDPAAGGLSRSTTADSLASYSLDLSQSSSAASSPNSRRIIKKVSGTSIGVGAAARPRIRITPSIEDLGARRKPIEVTIAGDGGDDKGRQASSKDWEDLPSPTQERPGLGGHDGCLKPSDALHCAPPSDRLLTEQWMPRPSGADNRSRSGRPSQSARDISDSCDSRAASPSPADRVLRTGAGHSDELPVTPERPARLTHSSYSFSSLASMSRSSSINNVNDLDWAQRRTLGSELGSIFGGDDRKNDFNGEGDDSAPTMRAGGEIDAVEGPLRLSDLDDGGSGQTLMQAVSPAQLIRYKRSDRPTASFGRLVPEDDADEDQEDIECVLQHMDAVLRVEPPSPQDERDSSLIAVFAESNDGEWRAGDDIVERAGLKDLEQPRGDQYDLICAAVGDQPVQWADDDDYGRPITETEARRIGLLQLPSAGVGGRGQKTLPRKSRSSVLLGYAWAAGRKLTAGAGGTSRDGKGPQVQRTSKLGTARQLESEEQVLERRKLEELLRRRRIEVLRSRGYDADDGNDSDGRALEAEVNARVLAISPARHRLRAEKARASRAPYLGTGRKLDFGQLDEGDDSRAGTAAVRRSKARAKSKGKGKARLIDPGLDDDDGNDVDDGNFNRQDGLAVARMRKLGGLGTDGRVERLDETTRDWVRATSLAAGSRSRRGTLGSDDDAGEGVGRRRGQRPDDDDEAGSSTSSEFELLEAPVEGRRGARRVKRQGDEGTDYFPISLRARYQPEMVKQRVKIASNEAYFWISTWITFTTVIVFAFVVAVRRGPGPVLGTSGSTGTRASRRAA</sequence>
<keyword evidence="1" id="KW-0175">Coiled coil</keyword>
<feature type="region of interest" description="Disordered" evidence="2">
    <location>
        <begin position="156"/>
        <end position="227"/>
    </location>
</feature>
<feature type="compositionally biased region" description="Acidic residues" evidence="2">
    <location>
        <begin position="247"/>
        <end position="264"/>
    </location>
</feature>
<feature type="region of interest" description="Disordered" evidence="2">
    <location>
        <begin position="1345"/>
        <end position="1368"/>
    </location>
</feature>
<keyword evidence="3" id="KW-0812">Transmembrane</keyword>
<dbReference type="EMBL" id="OOIP01000007">
    <property type="protein sequence ID" value="SPO37402.1"/>
    <property type="molecule type" value="Genomic_DNA"/>
</dbReference>
<dbReference type="OrthoDB" id="9451547at2759"/>
<feature type="coiled-coil region" evidence="1">
    <location>
        <begin position="732"/>
        <end position="759"/>
    </location>
</feature>
<keyword evidence="5" id="KW-1185">Reference proteome</keyword>
<feature type="compositionally biased region" description="Basic residues" evidence="2">
    <location>
        <begin position="1469"/>
        <end position="1483"/>
    </location>
</feature>
<feature type="compositionally biased region" description="Basic and acidic residues" evidence="2">
    <location>
        <begin position="973"/>
        <end position="986"/>
    </location>
</feature>
<feature type="region of interest" description="Disordered" evidence="2">
    <location>
        <begin position="464"/>
        <end position="503"/>
    </location>
</feature>
<feature type="compositionally biased region" description="Basic and acidic residues" evidence="2">
    <location>
        <begin position="490"/>
        <end position="501"/>
    </location>
</feature>
<protein>
    <submittedName>
        <fullName evidence="4">Uncharacterized protein</fullName>
    </submittedName>
</protein>
<keyword evidence="3" id="KW-1133">Transmembrane helix</keyword>
<feature type="region of interest" description="Disordered" evidence="2">
    <location>
        <begin position="1446"/>
        <end position="1504"/>
    </location>
</feature>
<feature type="region of interest" description="Disordered" evidence="2">
    <location>
        <begin position="247"/>
        <end position="275"/>
    </location>
</feature>
<feature type="compositionally biased region" description="Polar residues" evidence="2">
    <location>
        <begin position="817"/>
        <end position="828"/>
    </location>
</feature>
<proteinExistence type="predicted"/>
<feature type="coiled-coil region" evidence="1">
    <location>
        <begin position="549"/>
        <end position="615"/>
    </location>
</feature>
<feature type="region of interest" description="Disordered" evidence="2">
    <location>
        <begin position="349"/>
        <end position="439"/>
    </location>
</feature>
<feature type="region of interest" description="Disordered" evidence="2">
    <location>
        <begin position="965"/>
        <end position="1085"/>
    </location>
</feature>
<organism evidence="4 5">
    <name type="scientific">Pseudozyma flocculosa</name>
    <dbReference type="NCBI Taxonomy" id="84751"/>
    <lineage>
        <taxon>Eukaryota</taxon>
        <taxon>Fungi</taxon>
        <taxon>Dikarya</taxon>
        <taxon>Basidiomycota</taxon>
        <taxon>Ustilaginomycotina</taxon>
        <taxon>Ustilaginomycetes</taxon>
        <taxon>Ustilaginales</taxon>
        <taxon>Ustilaginaceae</taxon>
        <taxon>Pseudozyma</taxon>
    </lineage>
</organism>
<evidence type="ECO:0000256" key="3">
    <source>
        <dbReference type="SAM" id="Phobius"/>
    </source>
</evidence>
<evidence type="ECO:0000256" key="1">
    <source>
        <dbReference type="SAM" id="Coils"/>
    </source>
</evidence>
<feature type="transmembrane region" description="Helical" evidence="3">
    <location>
        <begin position="1636"/>
        <end position="1658"/>
    </location>
</feature>
<feature type="compositionally biased region" description="Acidic residues" evidence="2">
    <location>
        <begin position="1489"/>
        <end position="1500"/>
    </location>
</feature>
<keyword evidence="3" id="KW-0472">Membrane</keyword>
<feature type="compositionally biased region" description="Polar residues" evidence="2">
    <location>
        <begin position="841"/>
        <end position="850"/>
    </location>
</feature>
<feature type="compositionally biased region" description="Polar residues" evidence="2">
    <location>
        <begin position="19"/>
        <end position="33"/>
    </location>
</feature>
<feature type="region of interest" description="Disordered" evidence="2">
    <location>
        <begin position="792"/>
        <end position="866"/>
    </location>
</feature>
<reference evidence="4 5" key="1">
    <citation type="submission" date="2018-03" db="EMBL/GenBank/DDBJ databases">
        <authorList>
            <person name="Guldener U."/>
        </authorList>
    </citation>
    <scope>NUCLEOTIDE SEQUENCE [LARGE SCALE GENOMIC DNA]</scope>
    <source>
        <strain evidence="4 5">DAOM196992</strain>
    </source>
</reference>
<accession>A0A5C3EZA4</accession>
<feature type="region of interest" description="Disordered" evidence="2">
    <location>
        <begin position="1"/>
        <end position="79"/>
    </location>
</feature>
<evidence type="ECO:0000256" key="2">
    <source>
        <dbReference type="SAM" id="MobiDB-lite"/>
    </source>
</evidence>
<name>A0A5C3EZA4_9BASI</name>
<gene>
    <name evidence="4" type="ORF">PSFLO_02875</name>
</gene>
<evidence type="ECO:0000313" key="4">
    <source>
        <dbReference type="EMBL" id="SPO37402.1"/>
    </source>
</evidence>